<keyword evidence="2" id="KW-1185">Reference proteome</keyword>
<dbReference type="CDD" id="cd01908">
    <property type="entry name" value="YafJ"/>
    <property type="match status" value="1"/>
</dbReference>
<gene>
    <name evidence="1" type="primary">egtC_2</name>
    <name evidence="1" type="ORF">GCM10010468_58610</name>
</gene>
<accession>A0ABP6QGG4</accession>
<evidence type="ECO:0000313" key="1">
    <source>
        <dbReference type="EMBL" id="GAA3228975.1"/>
    </source>
</evidence>
<organism evidence="1 2">
    <name type="scientific">Actinocorallia longicatena</name>
    <dbReference type="NCBI Taxonomy" id="111803"/>
    <lineage>
        <taxon>Bacteria</taxon>
        <taxon>Bacillati</taxon>
        <taxon>Actinomycetota</taxon>
        <taxon>Actinomycetes</taxon>
        <taxon>Streptosporangiales</taxon>
        <taxon>Thermomonosporaceae</taxon>
        <taxon>Actinocorallia</taxon>
    </lineage>
</organism>
<dbReference type="InterPro" id="IPR029055">
    <property type="entry name" value="Ntn_hydrolases_N"/>
</dbReference>
<reference evidence="2" key="1">
    <citation type="journal article" date="2019" name="Int. J. Syst. Evol. Microbiol.">
        <title>The Global Catalogue of Microorganisms (GCM) 10K type strain sequencing project: providing services to taxonomists for standard genome sequencing and annotation.</title>
        <authorList>
            <consortium name="The Broad Institute Genomics Platform"/>
            <consortium name="The Broad Institute Genome Sequencing Center for Infectious Disease"/>
            <person name="Wu L."/>
            <person name="Ma J."/>
        </authorList>
    </citation>
    <scope>NUCLEOTIDE SEQUENCE [LARGE SCALE GENOMIC DNA]</scope>
    <source>
        <strain evidence="2">JCM 9377</strain>
    </source>
</reference>
<dbReference type="RefSeq" id="WP_344834703.1">
    <property type="nucleotide sequence ID" value="NZ_BAAAUV010000019.1"/>
</dbReference>
<evidence type="ECO:0000313" key="2">
    <source>
        <dbReference type="Proteomes" id="UP001501237"/>
    </source>
</evidence>
<dbReference type="SUPFAM" id="SSF56235">
    <property type="entry name" value="N-terminal nucleophile aminohydrolases (Ntn hydrolases)"/>
    <property type="match status" value="1"/>
</dbReference>
<protein>
    <submittedName>
        <fullName evidence="1">Ergothioneine biosynthesis protein EgtC</fullName>
    </submittedName>
</protein>
<dbReference type="PANTHER" id="PTHR43187">
    <property type="entry name" value="GLUTAMINE AMIDOTRANSFERASE DUG3-RELATED"/>
    <property type="match status" value="1"/>
</dbReference>
<comment type="caution">
    <text evidence="1">The sequence shown here is derived from an EMBL/GenBank/DDBJ whole genome shotgun (WGS) entry which is preliminary data.</text>
</comment>
<dbReference type="EMBL" id="BAAAUV010000019">
    <property type="protein sequence ID" value="GAA3228975.1"/>
    <property type="molecule type" value="Genomic_DNA"/>
</dbReference>
<dbReference type="PANTHER" id="PTHR43187:SF2">
    <property type="entry name" value="GAMMA-GLUTAMYL-HERCYNYLCYSTEINE SULFOXIDE HYDROLASE"/>
    <property type="match status" value="1"/>
</dbReference>
<sequence>MCRHFAWLGHERTVEQLVLLPSYGLPRQGDRPRWQQIELVNRDGFGVGWFTGENTVTYRRTGPIEADPDFPELARSVSGGCVIGAVRGASPGMPIEVEATAPFTNGRALVSLNGHVSTRLTASMLDPAYEPESTCDAAFLATLLWQRLDAGIPLTTAVPSLVQDVARVDANACLNLLATDGMTIVATTWGETLCYRTGPSGTLVASEPHDDDADWITVPDRHLLIADPVGVSTHALPALDPSQVVDPL</sequence>
<dbReference type="Proteomes" id="UP001501237">
    <property type="component" value="Unassembled WGS sequence"/>
</dbReference>
<dbReference type="Gene3D" id="3.60.20.10">
    <property type="entry name" value="Glutamine Phosphoribosylpyrophosphate, subunit 1, domain 1"/>
    <property type="match status" value="1"/>
</dbReference>
<name>A0ABP6QGG4_9ACTN</name>
<proteinExistence type="predicted"/>
<dbReference type="InterPro" id="IPR052373">
    <property type="entry name" value="Gamma-glu_amide_hydrolase"/>
</dbReference>